<name>A0A0J1KLM8_BACAN</name>
<comment type="caution">
    <text evidence="1">The sequence shown here is derived from an EMBL/GenBank/DDBJ whole genome shotgun (WGS) entry which is preliminary data.</text>
</comment>
<sequence>MKFKVYIYDGTCIDVLNNPLVSDMDTLFDSWLSTMKYLESAQAMAIPSFEEDRRGVSFSPNVSGKDYLKN</sequence>
<dbReference type="PATRIC" id="fig|1392.242.peg.872"/>
<reference evidence="1 2" key="1">
    <citation type="submission" date="2015-05" db="EMBL/GenBank/DDBJ databases">
        <title>Whole genome sequence and identification of bacterial endophytes from Costus igneus.</title>
        <authorList>
            <person name="Lee Y.P."/>
            <person name="Gan H.M."/>
            <person name="Eng W."/>
            <person name="Wheatley M.S."/>
            <person name="Caraballo A."/>
            <person name="Polter S."/>
            <person name="Savka M.A."/>
            <person name="Hudson A.O."/>
        </authorList>
    </citation>
    <scope>NUCLEOTIDE SEQUENCE [LARGE SCALE GENOMIC DNA]</scope>
    <source>
        <strain evidence="1 2">RIT375</strain>
    </source>
</reference>
<dbReference type="AlphaFoldDB" id="A0A0J1KLM8"/>
<proteinExistence type="predicted"/>
<dbReference type="Proteomes" id="UP000035904">
    <property type="component" value="Unassembled WGS sequence"/>
</dbReference>
<evidence type="ECO:0000313" key="1">
    <source>
        <dbReference type="EMBL" id="KLV17605.1"/>
    </source>
</evidence>
<dbReference type="EMBL" id="LDPG01000010">
    <property type="protein sequence ID" value="KLV17605.1"/>
    <property type="molecule type" value="Genomic_DNA"/>
</dbReference>
<evidence type="ECO:0000313" key="2">
    <source>
        <dbReference type="Proteomes" id="UP000035904"/>
    </source>
</evidence>
<organism evidence="1 2">
    <name type="scientific">Bacillus anthracis</name>
    <name type="common">anthrax bacterium</name>
    <dbReference type="NCBI Taxonomy" id="1392"/>
    <lineage>
        <taxon>Bacteria</taxon>
        <taxon>Bacillati</taxon>
        <taxon>Bacillota</taxon>
        <taxon>Bacilli</taxon>
        <taxon>Bacillales</taxon>
        <taxon>Bacillaceae</taxon>
        <taxon>Bacillus</taxon>
        <taxon>Bacillus cereus group</taxon>
    </lineage>
</organism>
<gene>
    <name evidence="1" type="ORF">ABW01_15140</name>
</gene>
<protein>
    <submittedName>
        <fullName evidence="1">Uncharacterized protein</fullName>
    </submittedName>
</protein>
<accession>A0A0J1KLM8</accession>